<gene>
    <name evidence="4" type="primary">mutL</name>
    <name evidence="7" type="ORF">BIP78_0884</name>
</gene>
<comment type="function">
    <text evidence="4">This protein is involved in the repair of mismatches in DNA. It is required for dam-dependent methyl-directed DNA mismatch repair. May act as a 'molecular matchmaker', a protein that promotes the formation of a stable complex between two or more DNA-binding proteins in an ATP-dependent manner without itself being part of a final effector complex.</text>
</comment>
<dbReference type="Gene3D" id="3.30.1370.100">
    <property type="entry name" value="MutL, C-terminal domain, regulatory subdomain"/>
    <property type="match status" value="1"/>
</dbReference>
<dbReference type="AlphaFoldDB" id="A0A410FUS1"/>
<sequence length="553" mass="60778">MPIRRLDETVIRKIAAGEVVERPSSVAKELVENALDAGSRRIELAIEAGGVALLRVDDNGVGMGPDEMRLAIERHTTSKLVTEEDLRHVRTLGFRGEALAAICAVARVRILSRPAGVDLGHEIRIEEGVVAEERPAPRPVGTTVEVRDLFWNVPARRGFLDSPAAEGRHLLSALRRIVLAQPEVAFAACSDGREVLDVPAAPGPQARIGQIYGTSFSARLIPVELDEPGVRLRAWFAPPELARPTRVDQHLFLSGRAVRPGLLSVGIAQVYNRYLPRGQHAAFFLYLDVDPELVDVNVHPRKEEVRFRSDRSVMDLVRRAAVRALGGGVAIGGWSAGPPRSYAPPPRAAAADMERPLVREPSPVVSPRRSWRVVGQAQASYILVEEVDGLEIVDQHAAHERVLFEQYVHQTALPTQEFLVPVQVEVPFDRAEALRRALPELAQIGVHLEPFGAQAFLLRGWPAPLADRQSRLGFQEPLAAVGERLLEGEAPLVELWREVACAAAIRAGEPLTPEEQEALIQSWKATDEPARCPHGRPVVVRVAWDDLAHRLGR</sequence>
<dbReference type="CDD" id="cd00782">
    <property type="entry name" value="MutL_Trans"/>
    <property type="match status" value="1"/>
</dbReference>
<dbReference type="FunFam" id="3.30.565.10:FF:000003">
    <property type="entry name" value="DNA mismatch repair endonuclease MutL"/>
    <property type="match status" value="1"/>
</dbReference>
<dbReference type="Gene3D" id="3.30.230.10">
    <property type="match status" value="1"/>
</dbReference>
<dbReference type="GO" id="GO:0030983">
    <property type="term" value="F:mismatched DNA binding"/>
    <property type="evidence" value="ECO:0007669"/>
    <property type="project" value="InterPro"/>
</dbReference>
<dbReference type="Pfam" id="PF01119">
    <property type="entry name" value="DNA_mis_repair"/>
    <property type="match status" value="1"/>
</dbReference>
<keyword evidence="2 4" id="KW-0227">DNA damage</keyword>
<evidence type="ECO:0000256" key="1">
    <source>
        <dbReference type="ARBA" id="ARBA00006082"/>
    </source>
</evidence>
<evidence type="ECO:0000256" key="3">
    <source>
        <dbReference type="ARBA" id="ARBA00023204"/>
    </source>
</evidence>
<dbReference type="InterPro" id="IPR014762">
    <property type="entry name" value="DNA_mismatch_repair_CS"/>
</dbReference>
<dbReference type="SUPFAM" id="SSF118116">
    <property type="entry name" value="DNA mismatch repair protein MutL"/>
    <property type="match status" value="1"/>
</dbReference>
<evidence type="ECO:0000313" key="8">
    <source>
        <dbReference type="Proteomes" id="UP000287233"/>
    </source>
</evidence>
<dbReference type="Pfam" id="PF08676">
    <property type="entry name" value="MutL_C"/>
    <property type="match status" value="1"/>
</dbReference>
<name>A0A410FUS1_BIPS1</name>
<dbReference type="InterPro" id="IPR042120">
    <property type="entry name" value="MutL_C_dimsub"/>
</dbReference>
<dbReference type="InterPro" id="IPR036890">
    <property type="entry name" value="HATPase_C_sf"/>
</dbReference>
<organism evidence="7 8">
    <name type="scientific">Bipolaricaulis sibiricus</name>
    <dbReference type="NCBI Taxonomy" id="2501609"/>
    <lineage>
        <taxon>Bacteria</taxon>
        <taxon>Candidatus Bipolaricaulota</taxon>
        <taxon>Candidatus Bipolaricaulia</taxon>
        <taxon>Candidatus Bipolaricaulales</taxon>
        <taxon>Candidatus Bipolaricaulaceae</taxon>
        <taxon>Candidatus Bipolaricaulis</taxon>
    </lineage>
</organism>
<protein>
    <recommendedName>
        <fullName evidence="4">DNA mismatch repair protein MutL</fullName>
    </recommendedName>
</protein>
<dbReference type="InterPro" id="IPR020667">
    <property type="entry name" value="DNA_mismatch_repair_MutL"/>
</dbReference>
<dbReference type="Gene3D" id="3.30.1540.20">
    <property type="entry name" value="MutL, C-terminal domain, dimerisation subdomain"/>
    <property type="match status" value="1"/>
</dbReference>
<dbReference type="GO" id="GO:0005524">
    <property type="term" value="F:ATP binding"/>
    <property type="evidence" value="ECO:0007669"/>
    <property type="project" value="InterPro"/>
</dbReference>
<dbReference type="InterPro" id="IPR042121">
    <property type="entry name" value="MutL_C_regsub"/>
</dbReference>
<dbReference type="SUPFAM" id="SSF55874">
    <property type="entry name" value="ATPase domain of HSP90 chaperone/DNA topoisomerase II/histidine kinase"/>
    <property type="match status" value="1"/>
</dbReference>
<dbReference type="InterPro" id="IPR002099">
    <property type="entry name" value="MutL/Mlh/PMS"/>
</dbReference>
<dbReference type="GO" id="GO:0006298">
    <property type="term" value="P:mismatch repair"/>
    <property type="evidence" value="ECO:0007669"/>
    <property type="project" value="UniProtKB-UniRule"/>
</dbReference>
<dbReference type="PROSITE" id="PS00058">
    <property type="entry name" value="DNA_MISMATCH_REPAIR_1"/>
    <property type="match status" value="1"/>
</dbReference>
<dbReference type="SUPFAM" id="SSF54211">
    <property type="entry name" value="Ribosomal protein S5 domain 2-like"/>
    <property type="match status" value="1"/>
</dbReference>
<dbReference type="GO" id="GO:0032300">
    <property type="term" value="C:mismatch repair complex"/>
    <property type="evidence" value="ECO:0007669"/>
    <property type="project" value="InterPro"/>
</dbReference>
<dbReference type="SMART" id="SM00853">
    <property type="entry name" value="MutL_C"/>
    <property type="match status" value="1"/>
</dbReference>
<dbReference type="NCBIfam" id="TIGR00585">
    <property type="entry name" value="mutl"/>
    <property type="match status" value="1"/>
</dbReference>
<dbReference type="SMART" id="SM01340">
    <property type="entry name" value="DNA_mis_repair"/>
    <property type="match status" value="1"/>
</dbReference>
<dbReference type="InterPro" id="IPR020568">
    <property type="entry name" value="Ribosomal_Su5_D2-typ_SF"/>
</dbReference>
<dbReference type="InterPro" id="IPR014721">
    <property type="entry name" value="Ribsml_uS5_D2-typ_fold_subgr"/>
</dbReference>
<feature type="domain" description="DNA mismatch repair protein S5" evidence="6">
    <location>
        <begin position="208"/>
        <end position="326"/>
    </location>
</feature>
<dbReference type="Gene3D" id="3.30.565.10">
    <property type="entry name" value="Histidine kinase-like ATPase, C-terminal domain"/>
    <property type="match status" value="1"/>
</dbReference>
<dbReference type="GO" id="GO:0016887">
    <property type="term" value="F:ATP hydrolysis activity"/>
    <property type="evidence" value="ECO:0007669"/>
    <property type="project" value="InterPro"/>
</dbReference>
<evidence type="ECO:0000259" key="5">
    <source>
        <dbReference type="SMART" id="SM00853"/>
    </source>
</evidence>
<proteinExistence type="inferred from homology"/>
<dbReference type="HAMAP" id="MF_00149">
    <property type="entry name" value="DNA_mis_repair"/>
    <property type="match status" value="1"/>
</dbReference>
<comment type="similarity">
    <text evidence="1 4">Belongs to the DNA mismatch repair MutL/HexB family.</text>
</comment>
<dbReference type="InterPro" id="IPR037198">
    <property type="entry name" value="MutL_C_sf"/>
</dbReference>
<keyword evidence="3 4" id="KW-0234">DNA repair</keyword>
<dbReference type="PANTHER" id="PTHR10073:SF12">
    <property type="entry name" value="DNA MISMATCH REPAIR PROTEIN MLH1"/>
    <property type="match status" value="1"/>
</dbReference>
<dbReference type="EMBL" id="CP034928">
    <property type="protein sequence ID" value="QAA76650.1"/>
    <property type="molecule type" value="Genomic_DNA"/>
</dbReference>
<evidence type="ECO:0000259" key="6">
    <source>
        <dbReference type="SMART" id="SM01340"/>
    </source>
</evidence>
<evidence type="ECO:0000256" key="4">
    <source>
        <dbReference type="HAMAP-Rule" id="MF_00149"/>
    </source>
</evidence>
<dbReference type="InterPro" id="IPR013507">
    <property type="entry name" value="DNA_mismatch_S5_2-like"/>
</dbReference>
<dbReference type="Proteomes" id="UP000287233">
    <property type="component" value="Chromosome"/>
</dbReference>
<evidence type="ECO:0000256" key="2">
    <source>
        <dbReference type="ARBA" id="ARBA00022763"/>
    </source>
</evidence>
<reference evidence="8" key="1">
    <citation type="submission" date="2018-12" db="EMBL/GenBank/DDBJ databases">
        <title>Complete genome sequence of an uncultured bacterium of the candidate phylum Bipolaricaulota.</title>
        <authorList>
            <person name="Kadnikov V.V."/>
            <person name="Mardanov A.V."/>
            <person name="Beletsky A.V."/>
            <person name="Frank Y.A."/>
            <person name="Karnachuk O.V."/>
            <person name="Ravin N.V."/>
        </authorList>
    </citation>
    <scope>NUCLEOTIDE SEQUENCE [LARGE SCALE GENOMIC DNA]</scope>
</reference>
<dbReference type="InterPro" id="IPR038973">
    <property type="entry name" value="MutL/Mlh/Pms-like"/>
</dbReference>
<dbReference type="GO" id="GO:0140664">
    <property type="term" value="F:ATP-dependent DNA damage sensor activity"/>
    <property type="evidence" value="ECO:0007669"/>
    <property type="project" value="InterPro"/>
</dbReference>
<dbReference type="Pfam" id="PF13589">
    <property type="entry name" value="HATPase_c_3"/>
    <property type="match status" value="1"/>
</dbReference>
<feature type="domain" description="MutL C-terminal dimerisation" evidence="5">
    <location>
        <begin position="373"/>
        <end position="511"/>
    </location>
</feature>
<accession>A0A410FUS1</accession>
<dbReference type="PANTHER" id="PTHR10073">
    <property type="entry name" value="DNA MISMATCH REPAIR PROTEIN MLH, PMS, MUTL"/>
    <property type="match status" value="1"/>
</dbReference>
<dbReference type="KEGG" id="bih:BIP78_0884"/>
<dbReference type="CDD" id="cd16926">
    <property type="entry name" value="HATPase_MutL-MLH-PMS-like"/>
    <property type="match status" value="1"/>
</dbReference>
<dbReference type="InterPro" id="IPR014790">
    <property type="entry name" value="MutL_C"/>
</dbReference>
<evidence type="ECO:0000313" key="7">
    <source>
        <dbReference type="EMBL" id="QAA76650.1"/>
    </source>
</evidence>